<dbReference type="Gene3D" id="3.40.50.11600">
    <property type="match status" value="1"/>
</dbReference>
<feature type="domain" description="4Fe-4S" evidence="8">
    <location>
        <begin position="1"/>
        <end position="59"/>
    </location>
</feature>
<organism evidence="9">
    <name type="scientific">Desulfitobacterium hafniense</name>
    <name type="common">Desulfitobacterium frappieri</name>
    <dbReference type="NCBI Taxonomy" id="49338"/>
    <lineage>
        <taxon>Bacteria</taxon>
        <taxon>Bacillati</taxon>
        <taxon>Bacillota</taxon>
        <taxon>Clostridia</taxon>
        <taxon>Eubacteriales</taxon>
        <taxon>Desulfitobacteriaceae</taxon>
        <taxon>Desulfitobacterium</taxon>
    </lineage>
</organism>
<dbReference type="Pfam" id="PF03599">
    <property type="entry name" value="CdhD"/>
    <property type="match status" value="1"/>
</dbReference>
<dbReference type="Pfam" id="PF04060">
    <property type="entry name" value="FeS"/>
    <property type="match status" value="1"/>
</dbReference>
<keyword evidence="1 7" id="KW-0004">4Fe-4S</keyword>
<evidence type="ECO:0000256" key="7">
    <source>
        <dbReference type="PIRSR" id="PIRSR000376-2"/>
    </source>
</evidence>
<dbReference type="InterPro" id="IPR051069">
    <property type="entry name" value="ACDS_complex_subunit"/>
</dbReference>
<feature type="binding site" evidence="6">
    <location>
        <position position="430"/>
    </location>
    <ligand>
        <name>5-methoxybenzimidazolylcob(I)amide</name>
        <dbReference type="ChEBI" id="CHEBI:157765"/>
    </ligand>
</feature>
<dbReference type="InterPro" id="IPR011005">
    <property type="entry name" value="Dihydropteroate_synth-like_sf"/>
</dbReference>
<dbReference type="NCBIfam" id="NF003195">
    <property type="entry name" value="PRK04165.1"/>
    <property type="match status" value="1"/>
</dbReference>
<proteinExistence type="predicted"/>
<keyword evidence="4 7" id="KW-0411">Iron-sulfur</keyword>
<sequence length="440" mass="47113">MALTGLEIYKQLPKKNCGECGTPTCLAFAMALASGKGSLDACPYVTDEAREALDSASAPPIKAIKFGNGSVLGDETVLFRHDKTFYHPTTLLIEIADTLSDEEVQGKLQEIEGLEFDRVGLHYTIDGVAVIEASGSPEQFAKVVAQVAAGTERSLLLLSDNADALKAALPGVAGRKPLIGSATEANYEAVVNLAKEHNVPVIIKADGLDALAALVENAQKLGYKEFVLDPGARTPSQTLANLTHCRRLAIKKKFRPFGYPVIAFTSKTEPLAEITEASVYVAKYASAIVLKASAKAHILPLMALRQNLYTDPQKPIQVEPILHTVGEVNENSPIYITTNFSLTYYSVEGEVEASKIPSYILPIDTDGTSVLTAYAAGKFEPEKIADILAKSGVGDKVNHRNLIIPGYVAVISGKLQEISGWKVIVGPRESSGIVSFTRAM</sequence>
<dbReference type="GO" id="GO:0008168">
    <property type="term" value="F:methyltransferase activity"/>
    <property type="evidence" value="ECO:0007669"/>
    <property type="project" value="InterPro"/>
</dbReference>
<dbReference type="GO" id="GO:0046356">
    <property type="term" value="P:acetyl-CoA catabolic process"/>
    <property type="evidence" value="ECO:0007669"/>
    <property type="project" value="InterPro"/>
</dbReference>
<dbReference type="GO" id="GO:0005506">
    <property type="term" value="F:iron ion binding"/>
    <property type="evidence" value="ECO:0007669"/>
    <property type="project" value="InterPro"/>
</dbReference>
<dbReference type="EMBL" id="LK996017">
    <property type="protein sequence ID" value="CDX01704.1"/>
    <property type="molecule type" value="Genomic_DNA"/>
</dbReference>
<reference evidence="9" key="1">
    <citation type="submission" date="2014-07" db="EMBL/GenBank/DDBJ databases">
        <authorList>
            <person name="Hornung V.Bastian."/>
        </authorList>
    </citation>
    <scope>NUCLEOTIDE SEQUENCE</scope>
    <source>
        <strain evidence="9">PCE-S</strain>
    </source>
</reference>
<feature type="binding site" evidence="7">
    <location>
        <position position="20"/>
    </location>
    <ligand>
        <name>[4Fe-4S] cluster</name>
        <dbReference type="ChEBI" id="CHEBI:49883"/>
    </ligand>
</feature>
<dbReference type="PIRSF" id="PIRSF000376">
    <property type="entry name" value="AcCoA_decarb_gamma"/>
    <property type="match status" value="1"/>
</dbReference>
<gene>
    <name evidence="9" type="ORF">DPCES_1817</name>
</gene>
<dbReference type="PROSITE" id="PS51656">
    <property type="entry name" value="4FE4S"/>
    <property type="match status" value="1"/>
</dbReference>
<dbReference type="PANTHER" id="PTHR36214">
    <property type="match status" value="1"/>
</dbReference>
<name>A0A098AYL2_DESHA</name>
<evidence type="ECO:0000256" key="3">
    <source>
        <dbReference type="ARBA" id="ARBA00023004"/>
    </source>
</evidence>
<keyword evidence="2 7" id="KW-0479">Metal-binding</keyword>
<dbReference type="OMA" id="CMAFATK"/>
<dbReference type="Gene3D" id="3.20.20.20">
    <property type="entry name" value="Dihydropteroate synthase-like"/>
    <property type="match status" value="1"/>
</dbReference>
<keyword evidence="5" id="KW-0170">Cobalt</keyword>
<dbReference type="RefSeq" id="WP_005811725.1">
    <property type="nucleotide sequence ID" value="NZ_CABKQQ010000033.1"/>
</dbReference>
<evidence type="ECO:0000259" key="8">
    <source>
        <dbReference type="PROSITE" id="PS51656"/>
    </source>
</evidence>
<evidence type="ECO:0000313" key="9">
    <source>
        <dbReference type="EMBL" id="CDX01704.1"/>
    </source>
</evidence>
<keyword evidence="3 7" id="KW-0408">Iron</keyword>
<dbReference type="PATRIC" id="fig|49338.4.peg.1956"/>
<dbReference type="GO" id="GO:0051539">
    <property type="term" value="F:4 iron, 4 sulfur cluster binding"/>
    <property type="evidence" value="ECO:0007669"/>
    <property type="project" value="UniProtKB-KW"/>
</dbReference>
<evidence type="ECO:0000256" key="2">
    <source>
        <dbReference type="ARBA" id="ARBA00022723"/>
    </source>
</evidence>
<evidence type="ECO:0000256" key="6">
    <source>
        <dbReference type="PIRSR" id="PIRSR000376-1"/>
    </source>
</evidence>
<evidence type="ECO:0000256" key="4">
    <source>
        <dbReference type="ARBA" id="ARBA00023014"/>
    </source>
</evidence>
<evidence type="ECO:0000256" key="5">
    <source>
        <dbReference type="ARBA" id="ARBA00023285"/>
    </source>
</evidence>
<dbReference type="InterPro" id="IPR007202">
    <property type="entry name" value="4Fe-4S_dom"/>
</dbReference>
<dbReference type="SUPFAM" id="SSF51717">
    <property type="entry name" value="Dihydropteroate synthetase-like"/>
    <property type="match status" value="1"/>
</dbReference>
<feature type="binding site" evidence="7">
    <location>
        <position position="25"/>
    </location>
    <ligand>
        <name>[4Fe-4S] cluster</name>
        <dbReference type="ChEBI" id="CHEBI:49883"/>
    </ligand>
</feature>
<dbReference type="InterPro" id="IPR016041">
    <property type="entry name" value="Ac-CoA_synth_d_su_TIM-brl"/>
</dbReference>
<feature type="binding site" evidence="7">
    <location>
        <position position="42"/>
    </location>
    <ligand>
        <name>[4Fe-4S] cluster</name>
        <dbReference type="ChEBI" id="CHEBI:49883"/>
    </ligand>
</feature>
<feature type="binding site" evidence="6">
    <location>
        <position position="343"/>
    </location>
    <ligand>
        <name>5-methoxybenzimidazolylcob(I)amide</name>
        <dbReference type="ChEBI" id="CHEBI:157765"/>
    </ligand>
</feature>
<feature type="binding site" evidence="7">
    <location>
        <position position="17"/>
    </location>
    <ligand>
        <name>[4Fe-4S] cluster</name>
        <dbReference type="ChEBI" id="CHEBI:49883"/>
    </ligand>
</feature>
<dbReference type="InterPro" id="IPR016218">
    <property type="entry name" value="AcylCoA_decarb/synth_gsu"/>
</dbReference>
<evidence type="ECO:0000256" key="1">
    <source>
        <dbReference type="ARBA" id="ARBA00022485"/>
    </source>
</evidence>
<feature type="binding site" evidence="6">
    <location>
        <position position="337"/>
    </location>
    <ligand>
        <name>5-methoxybenzimidazolylcob(I)amide</name>
        <dbReference type="ChEBI" id="CHEBI:157765"/>
    </ligand>
</feature>
<dbReference type="AlphaFoldDB" id="A0A098AYL2"/>
<feature type="binding site" evidence="6">
    <location>
        <begin position="367"/>
        <end position="370"/>
    </location>
    <ligand>
        <name>5-methoxybenzimidazolylcob(I)amide</name>
        <dbReference type="ChEBI" id="CHEBI:157765"/>
    </ligand>
</feature>
<accession>A0A098AYL2</accession>
<protein>
    <submittedName>
        <fullName evidence="9">Corrinoid/iron-sulfur protein large subunit</fullName>
    </submittedName>
</protein>
<dbReference type="PANTHER" id="PTHR36214:SF3">
    <property type="entry name" value="ACETYL-COA DECARBONYLASE_SYNTHASE COMPLEX SUBUNIT GAMMA"/>
    <property type="match status" value="1"/>
</dbReference>